<evidence type="ECO:0000313" key="2">
    <source>
        <dbReference type="Proteomes" id="UP000053660"/>
    </source>
</evidence>
<name>A0A0B1RYZ3_OESDE</name>
<dbReference type="EMBL" id="KN609897">
    <property type="protein sequence ID" value="KHJ78313.1"/>
    <property type="molecule type" value="Genomic_DNA"/>
</dbReference>
<proteinExistence type="predicted"/>
<reference evidence="1 2" key="1">
    <citation type="submission" date="2014-03" db="EMBL/GenBank/DDBJ databases">
        <title>Draft genome of the hookworm Oesophagostomum dentatum.</title>
        <authorList>
            <person name="Mitreva M."/>
        </authorList>
    </citation>
    <scope>NUCLEOTIDE SEQUENCE [LARGE SCALE GENOMIC DNA]</scope>
    <source>
        <strain evidence="1 2">OD-Hann</strain>
    </source>
</reference>
<feature type="non-terminal residue" evidence="1">
    <location>
        <position position="176"/>
    </location>
</feature>
<organism evidence="1 2">
    <name type="scientific">Oesophagostomum dentatum</name>
    <name type="common">Nodular worm</name>
    <dbReference type="NCBI Taxonomy" id="61180"/>
    <lineage>
        <taxon>Eukaryota</taxon>
        <taxon>Metazoa</taxon>
        <taxon>Ecdysozoa</taxon>
        <taxon>Nematoda</taxon>
        <taxon>Chromadorea</taxon>
        <taxon>Rhabditida</taxon>
        <taxon>Rhabditina</taxon>
        <taxon>Rhabditomorpha</taxon>
        <taxon>Strongyloidea</taxon>
        <taxon>Strongylidae</taxon>
        <taxon>Oesophagostomum</taxon>
    </lineage>
</organism>
<gene>
    <name evidence="1" type="ORF">OESDEN_22067</name>
</gene>
<dbReference type="OrthoDB" id="784962at2759"/>
<accession>A0A0B1RYZ3</accession>
<sequence length="176" mass="19491">MRYERRPRRRPPTANLIKERAARPALAIFAYYDLTGEVIMKAVFQSPAPPPPPAPLSSKGSFHRSASTSSTLTDVISEELFPKFASADEDWNDFGYLLDAEKDSGTQVEASRGNASSKTAEINRPRPVAINPAEISLGGDVVCDWSKESKPQTEVKEVQFFCFLLVGFLFKCCITE</sequence>
<dbReference type="AlphaFoldDB" id="A0A0B1RYZ3"/>
<evidence type="ECO:0000313" key="1">
    <source>
        <dbReference type="EMBL" id="KHJ78313.1"/>
    </source>
</evidence>
<keyword evidence="2" id="KW-1185">Reference proteome</keyword>
<protein>
    <submittedName>
        <fullName evidence="1">Uncharacterized protein</fullName>
    </submittedName>
</protein>
<dbReference type="Proteomes" id="UP000053660">
    <property type="component" value="Unassembled WGS sequence"/>
</dbReference>